<keyword evidence="1" id="KW-0732">Signal</keyword>
<comment type="caution">
    <text evidence="2">The sequence shown here is derived from an EMBL/GenBank/DDBJ whole genome shotgun (WGS) entry which is preliminary data.</text>
</comment>
<keyword evidence="3" id="KW-1185">Reference proteome</keyword>
<feature type="signal peptide" evidence="1">
    <location>
        <begin position="1"/>
        <end position="21"/>
    </location>
</feature>
<evidence type="ECO:0000313" key="2">
    <source>
        <dbReference type="EMBL" id="KAK9414346.1"/>
    </source>
</evidence>
<dbReference type="Proteomes" id="UP001408356">
    <property type="component" value="Unassembled WGS sequence"/>
</dbReference>
<dbReference type="EMBL" id="JARVKF010000428">
    <property type="protein sequence ID" value="KAK9414346.1"/>
    <property type="molecule type" value="Genomic_DNA"/>
</dbReference>
<evidence type="ECO:0000256" key="1">
    <source>
        <dbReference type="SAM" id="SignalP"/>
    </source>
</evidence>
<gene>
    <name evidence="2" type="ORF">SUNI508_11308</name>
</gene>
<organism evidence="2 3">
    <name type="scientific">Seiridium unicorne</name>
    <dbReference type="NCBI Taxonomy" id="138068"/>
    <lineage>
        <taxon>Eukaryota</taxon>
        <taxon>Fungi</taxon>
        <taxon>Dikarya</taxon>
        <taxon>Ascomycota</taxon>
        <taxon>Pezizomycotina</taxon>
        <taxon>Sordariomycetes</taxon>
        <taxon>Xylariomycetidae</taxon>
        <taxon>Amphisphaeriales</taxon>
        <taxon>Sporocadaceae</taxon>
        <taxon>Seiridium</taxon>
    </lineage>
</organism>
<evidence type="ECO:0000313" key="3">
    <source>
        <dbReference type="Proteomes" id="UP001408356"/>
    </source>
</evidence>
<reference evidence="2 3" key="1">
    <citation type="journal article" date="2024" name="J. Plant Pathol.">
        <title>Sequence and assembly of the genome of Seiridium unicorne, isolate CBS 538.82, causal agent of cypress canker disease.</title>
        <authorList>
            <person name="Scali E."/>
            <person name="Rocca G.D."/>
            <person name="Danti R."/>
            <person name="Garbelotto M."/>
            <person name="Barberini S."/>
            <person name="Baroncelli R."/>
            <person name="Emiliani G."/>
        </authorList>
    </citation>
    <scope>NUCLEOTIDE SEQUENCE [LARGE SCALE GENOMIC DNA]</scope>
    <source>
        <strain evidence="2 3">BM-138-508</strain>
    </source>
</reference>
<accession>A0ABR2UII2</accession>
<proteinExistence type="predicted"/>
<protein>
    <submittedName>
        <fullName evidence="2">Uncharacterized protein</fullName>
    </submittedName>
</protein>
<name>A0ABR2UII2_9PEZI</name>
<sequence>MVVSSAVLAALANAFISQSLAAAVPSAVEQVVARGGGYPASNPPGVTCYNKWETVTNDPVVQYWYVVVTDAENSIKANRVWNHLNLNGCAPTENKYHVQSDINGAALTFHTSEACTAQRVSDAIRSGSDPAQNIACQFTDKDGADAGTAASSALGSVSNGAIWEILQGLNAFKNL</sequence>
<feature type="chain" id="PRO_5045598296" evidence="1">
    <location>
        <begin position="22"/>
        <end position="175"/>
    </location>
</feature>